<protein>
    <recommendedName>
        <fullName evidence="3">MIP18 family-like domain-containing protein</fullName>
    </recommendedName>
</protein>
<evidence type="ECO:0000313" key="5">
    <source>
        <dbReference type="Proteomes" id="UP000054166"/>
    </source>
</evidence>
<reference evidence="5" key="2">
    <citation type="submission" date="2015-01" db="EMBL/GenBank/DDBJ databases">
        <title>Evolutionary Origins and Diversification of the Mycorrhizal Mutualists.</title>
        <authorList>
            <consortium name="DOE Joint Genome Institute"/>
            <consortium name="Mycorrhizal Genomics Consortium"/>
            <person name="Kohler A."/>
            <person name="Kuo A."/>
            <person name="Nagy L.G."/>
            <person name="Floudas D."/>
            <person name="Copeland A."/>
            <person name="Barry K.W."/>
            <person name="Cichocki N."/>
            <person name="Veneault-Fourrey C."/>
            <person name="LaButti K."/>
            <person name="Lindquist E.A."/>
            <person name="Lipzen A."/>
            <person name="Lundell T."/>
            <person name="Morin E."/>
            <person name="Murat C."/>
            <person name="Riley R."/>
            <person name="Ohm R."/>
            <person name="Sun H."/>
            <person name="Tunlid A."/>
            <person name="Henrissat B."/>
            <person name="Grigoriev I.V."/>
            <person name="Hibbett D.S."/>
            <person name="Martin F."/>
        </authorList>
    </citation>
    <scope>NUCLEOTIDE SEQUENCE [LARGE SCALE GENOMIC DNA]</scope>
    <source>
        <strain evidence="5">F 1598</strain>
    </source>
</reference>
<accession>A0A0C3BM06</accession>
<evidence type="ECO:0000256" key="1">
    <source>
        <dbReference type="ARBA" id="ARBA00010381"/>
    </source>
</evidence>
<dbReference type="PANTHER" id="PTHR12377">
    <property type="entry name" value="CYTOSOLIC IRON-SULFUR ASSEMBLY COMPONENT 2B-RELATED"/>
    <property type="match status" value="1"/>
</dbReference>
<dbReference type="HOGENOM" id="CLU_075876_3_1_1"/>
<keyword evidence="2" id="KW-0159">Chromosome partition</keyword>
<dbReference type="GO" id="GO:0140535">
    <property type="term" value="C:intracellular protein-containing complex"/>
    <property type="evidence" value="ECO:0007669"/>
    <property type="project" value="UniProtKB-ARBA"/>
</dbReference>
<dbReference type="GO" id="GO:0007059">
    <property type="term" value="P:chromosome segregation"/>
    <property type="evidence" value="ECO:0007669"/>
    <property type="project" value="UniProtKB-KW"/>
</dbReference>
<dbReference type="GO" id="GO:0051604">
    <property type="term" value="P:protein maturation"/>
    <property type="evidence" value="ECO:0007669"/>
    <property type="project" value="InterPro"/>
</dbReference>
<keyword evidence="5" id="KW-1185">Reference proteome</keyword>
<dbReference type="FunCoup" id="A0A0C3BM06">
    <property type="interactions" value="315"/>
</dbReference>
<dbReference type="InterPro" id="IPR034904">
    <property type="entry name" value="FSCA_dom_sf"/>
</dbReference>
<dbReference type="InParanoid" id="A0A0C3BM06"/>
<evidence type="ECO:0000313" key="4">
    <source>
        <dbReference type="EMBL" id="KIM87503.1"/>
    </source>
</evidence>
<gene>
    <name evidence="4" type="ORF">PILCRDRAFT_279242</name>
</gene>
<dbReference type="EMBL" id="KN832979">
    <property type="protein sequence ID" value="KIM87503.1"/>
    <property type="molecule type" value="Genomic_DNA"/>
</dbReference>
<proteinExistence type="inferred from homology"/>
<dbReference type="Gene3D" id="3.30.300.130">
    <property type="entry name" value="Fe-S cluster assembly (FSCA)"/>
    <property type="match status" value="1"/>
</dbReference>
<dbReference type="Pfam" id="PF01883">
    <property type="entry name" value="FeS_assembly_P"/>
    <property type="match status" value="1"/>
</dbReference>
<dbReference type="SUPFAM" id="SSF117916">
    <property type="entry name" value="Fe-S cluster assembly (FSCA) domain-like"/>
    <property type="match status" value="1"/>
</dbReference>
<dbReference type="PANTHER" id="PTHR12377:SF0">
    <property type="entry name" value="CYTOSOLIC IRON-SULFUR ASSEMBLY COMPONENT 2B"/>
    <property type="match status" value="1"/>
</dbReference>
<evidence type="ECO:0000259" key="3">
    <source>
        <dbReference type="Pfam" id="PF01883"/>
    </source>
</evidence>
<dbReference type="AlphaFoldDB" id="A0A0C3BM06"/>
<feature type="domain" description="MIP18 family-like" evidence="3">
    <location>
        <begin position="51"/>
        <end position="124"/>
    </location>
</feature>
<organism evidence="4 5">
    <name type="scientific">Piloderma croceum (strain F 1598)</name>
    <dbReference type="NCBI Taxonomy" id="765440"/>
    <lineage>
        <taxon>Eukaryota</taxon>
        <taxon>Fungi</taxon>
        <taxon>Dikarya</taxon>
        <taxon>Basidiomycota</taxon>
        <taxon>Agaricomycotina</taxon>
        <taxon>Agaricomycetes</taxon>
        <taxon>Agaricomycetidae</taxon>
        <taxon>Atheliales</taxon>
        <taxon>Atheliaceae</taxon>
        <taxon>Piloderma</taxon>
    </lineage>
</organism>
<dbReference type="InterPro" id="IPR039796">
    <property type="entry name" value="MIP18"/>
</dbReference>
<reference evidence="4 5" key="1">
    <citation type="submission" date="2014-04" db="EMBL/GenBank/DDBJ databases">
        <authorList>
            <consortium name="DOE Joint Genome Institute"/>
            <person name="Kuo A."/>
            <person name="Tarkka M."/>
            <person name="Buscot F."/>
            <person name="Kohler A."/>
            <person name="Nagy L.G."/>
            <person name="Floudas D."/>
            <person name="Copeland A."/>
            <person name="Barry K.W."/>
            <person name="Cichocki N."/>
            <person name="Veneault-Fourrey C."/>
            <person name="LaButti K."/>
            <person name="Lindquist E.A."/>
            <person name="Lipzen A."/>
            <person name="Lundell T."/>
            <person name="Morin E."/>
            <person name="Murat C."/>
            <person name="Sun H."/>
            <person name="Tunlid A."/>
            <person name="Henrissat B."/>
            <person name="Grigoriev I.V."/>
            <person name="Hibbett D.S."/>
            <person name="Martin F."/>
            <person name="Nordberg H.P."/>
            <person name="Cantor M.N."/>
            <person name="Hua S.X."/>
        </authorList>
    </citation>
    <scope>NUCLEOTIDE SEQUENCE [LARGE SCALE GENOMIC DNA]</scope>
    <source>
        <strain evidence="4 5">F 1598</strain>
    </source>
</reference>
<dbReference type="InterPro" id="IPR002744">
    <property type="entry name" value="MIP18-like"/>
</dbReference>
<dbReference type="Gene3D" id="6.10.250.1280">
    <property type="match status" value="1"/>
</dbReference>
<dbReference type="STRING" id="765440.A0A0C3BM06"/>
<dbReference type="FunFam" id="3.30.300.130:FF:000005">
    <property type="entry name" value="Mitotic spindle-associated mmxd complex subunit"/>
    <property type="match status" value="1"/>
</dbReference>
<sequence>MPGEIFNANPTVYAPSKPYTRKSHLDSGRSLWMGDVQDEEDDSDIEPIDQDEIFDLIRSIYDPEHPNTLEELRVVSAPQIKVSENRIFVEFTPTVPHCGMSTLIGLSIRVRLLRSLPDRFKVDIRVKPGSHQSEHAVNKQLNDKERVAAALENPTLLDTLEQTLADVGRRGRSGETISLSLT</sequence>
<dbReference type="GO" id="GO:1990229">
    <property type="term" value="C:iron-sulfur cluster assembly complex"/>
    <property type="evidence" value="ECO:0007669"/>
    <property type="project" value="UniProtKB-ARBA"/>
</dbReference>
<name>A0A0C3BM06_PILCF</name>
<dbReference type="Proteomes" id="UP000054166">
    <property type="component" value="Unassembled WGS sequence"/>
</dbReference>
<dbReference type="OrthoDB" id="2746at2759"/>
<comment type="similarity">
    <text evidence="1">Belongs to the MIP18 family.</text>
</comment>
<evidence type="ECO:0000256" key="2">
    <source>
        <dbReference type="ARBA" id="ARBA00022829"/>
    </source>
</evidence>